<dbReference type="Proteomes" id="UP000309997">
    <property type="component" value="Unassembled WGS sequence"/>
</dbReference>
<accession>A0ACC4BS07</accession>
<gene>
    <name evidence="1" type="ORF">D5086_015492</name>
</gene>
<evidence type="ECO:0000313" key="1">
    <source>
        <dbReference type="EMBL" id="KAL3581160.1"/>
    </source>
</evidence>
<protein>
    <submittedName>
        <fullName evidence="1">Uncharacterized protein</fullName>
    </submittedName>
</protein>
<dbReference type="EMBL" id="RCHU02000008">
    <property type="protein sequence ID" value="KAL3581160.1"/>
    <property type="molecule type" value="Genomic_DNA"/>
</dbReference>
<name>A0ACC4BS07_POPAL</name>
<keyword evidence="2" id="KW-1185">Reference proteome</keyword>
<proteinExistence type="predicted"/>
<reference evidence="1 2" key="1">
    <citation type="journal article" date="2024" name="Plant Biotechnol. J.">
        <title>Genome and CRISPR/Cas9 system of a widespread forest tree (Populus alba) in the world.</title>
        <authorList>
            <person name="Liu Y.J."/>
            <person name="Jiang P.F."/>
            <person name="Han X.M."/>
            <person name="Li X.Y."/>
            <person name="Wang H.M."/>
            <person name="Wang Y.J."/>
            <person name="Wang X.X."/>
            <person name="Zeng Q.Y."/>
        </authorList>
    </citation>
    <scope>NUCLEOTIDE SEQUENCE [LARGE SCALE GENOMIC DNA]</scope>
    <source>
        <strain evidence="2">cv. PAL-ZL1</strain>
    </source>
</reference>
<sequence length="351" mass="39551">MARRLLLSKLALHRREEDRDCREAVRGIWRRKGWLLVSLLAGAENGGGEEYVEGDGKCCYGFVSAGNWEGCQETCSILLNVLCKEGRVEKAEEVLQMSSETIVNGMDDLNSNEELSAVAKIQDVFLVPLAICRDHTFSVMHITKGMKDAASFSAALEVGGVYEISGFYGMPNLLALLLLPTACCVIDEENNLHWKGAREDWRKIPYSRFDIDSFLVHRSRSIFHAIILQEEKCAGNLHVLKTDIHLKKNARKKSEALIPKTNSIVTGNTPVFKRVNTSRFKIETYTDSTKLDNKKNSQLSYKPQPIKGNEGPTLKLGVNEMTEKTKKNKDSRKKQKKEDGGQLIHYRNFTV</sequence>
<comment type="caution">
    <text evidence="1">The sequence shown here is derived from an EMBL/GenBank/DDBJ whole genome shotgun (WGS) entry which is preliminary data.</text>
</comment>
<organism evidence="1 2">
    <name type="scientific">Populus alba</name>
    <name type="common">White poplar</name>
    <dbReference type="NCBI Taxonomy" id="43335"/>
    <lineage>
        <taxon>Eukaryota</taxon>
        <taxon>Viridiplantae</taxon>
        <taxon>Streptophyta</taxon>
        <taxon>Embryophyta</taxon>
        <taxon>Tracheophyta</taxon>
        <taxon>Spermatophyta</taxon>
        <taxon>Magnoliopsida</taxon>
        <taxon>eudicotyledons</taxon>
        <taxon>Gunneridae</taxon>
        <taxon>Pentapetalae</taxon>
        <taxon>rosids</taxon>
        <taxon>fabids</taxon>
        <taxon>Malpighiales</taxon>
        <taxon>Salicaceae</taxon>
        <taxon>Saliceae</taxon>
        <taxon>Populus</taxon>
    </lineage>
</organism>
<evidence type="ECO:0000313" key="2">
    <source>
        <dbReference type="Proteomes" id="UP000309997"/>
    </source>
</evidence>